<evidence type="ECO:0000313" key="1">
    <source>
        <dbReference type="EMBL" id="MFC6706486.1"/>
    </source>
</evidence>
<dbReference type="EMBL" id="JBHSWH010000001">
    <property type="protein sequence ID" value="MFC6706486.1"/>
    <property type="molecule type" value="Genomic_DNA"/>
</dbReference>
<protein>
    <recommendedName>
        <fullName evidence="3">DUF4258 domain-containing protein</fullName>
    </recommendedName>
</protein>
<evidence type="ECO:0008006" key="3">
    <source>
        <dbReference type="Google" id="ProtNLM"/>
    </source>
</evidence>
<comment type="caution">
    <text evidence="1">The sequence shown here is derived from an EMBL/GenBank/DDBJ whole genome shotgun (WGS) entry which is preliminary data.</text>
</comment>
<keyword evidence="2" id="KW-1185">Reference proteome</keyword>
<organism evidence="1 2">
    <name type="scientific">Flexivirga alba</name>
    <dbReference type="NCBI Taxonomy" id="702742"/>
    <lineage>
        <taxon>Bacteria</taxon>
        <taxon>Bacillati</taxon>
        <taxon>Actinomycetota</taxon>
        <taxon>Actinomycetes</taxon>
        <taxon>Micrococcales</taxon>
        <taxon>Dermacoccaceae</taxon>
        <taxon>Flexivirga</taxon>
    </lineage>
</organism>
<accession>A0ABW2AI28</accession>
<name>A0ABW2AI28_9MICO</name>
<dbReference type="Proteomes" id="UP001596298">
    <property type="component" value="Unassembled WGS sequence"/>
</dbReference>
<gene>
    <name evidence="1" type="ORF">ACFQDH_14800</name>
</gene>
<sequence length="75" mass="8212">MDDPIIAQSALKHGLDEGQILHAYRNPIRVWDLGDGFTMMIGANAAAIVLEVGYIHGDTAVVIVHAMPAREKFLR</sequence>
<reference evidence="2" key="1">
    <citation type="journal article" date="2019" name="Int. J. Syst. Evol. Microbiol.">
        <title>The Global Catalogue of Microorganisms (GCM) 10K type strain sequencing project: providing services to taxonomists for standard genome sequencing and annotation.</title>
        <authorList>
            <consortium name="The Broad Institute Genomics Platform"/>
            <consortium name="The Broad Institute Genome Sequencing Center for Infectious Disease"/>
            <person name="Wu L."/>
            <person name="Ma J."/>
        </authorList>
    </citation>
    <scope>NUCLEOTIDE SEQUENCE [LARGE SCALE GENOMIC DNA]</scope>
    <source>
        <strain evidence="2">CCUG 58127</strain>
    </source>
</reference>
<dbReference type="RefSeq" id="WP_382403145.1">
    <property type="nucleotide sequence ID" value="NZ_JBHSWH010000001.1"/>
</dbReference>
<evidence type="ECO:0000313" key="2">
    <source>
        <dbReference type="Proteomes" id="UP001596298"/>
    </source>
</evidence>
<proteinExistence type="predicted"/>